<dbReference type="RefSeq" id="WP_006679991.1">
    <property type="nucleotide sequence ID" value="NZ_AHKH01000187.1"/>
</dbReference>
<sequence>MNSATLTIGESIHKYRREAEMTLAQLSELSGIHKGTISRIENGEVRRPGFETIRPLAASLGIPFEDIVERYIEIEKRADSLYTILLEAVPTGDSGLISKVAVKFLESPSEDSYCLVHRLYELADAIEDRKIRLLLYTLITNYSRDHGMMPFLAKGLLQSYFIARDDFSRLEATYQDGRHILHYTNFLSDEEKLTFHYKLGVHAYNLMRYEECVELCEYIIHNDPTRSEVKAKTLYLLGLAHEHLGDYEKWGHYLQEYGTYNHPGVEENRKVTTAIVKSRTGDLDPAIAILQELLPQVADINFIIIITRLFEIYLETNNRNAIRELLKYEERLAGIPVTTPITQLHKAYFYRLKQLAFITTDFDIAMESCRKSAQEYAKISRFDEVFECLSIITKELLKNQSLIHGDNIRKIDKLYDELRYYDKEE</sequence>
<dbReference type="STRING" id="1131935.PDENDC454_27633"/>
<evidence type="ECO:0000313" key="3">
    <source>
        <dbReference type="EMBL" id="EHQ58966.1"/>
    </source>
</evidence>
<dbReference type="Proteomes" id="UP000003900">
    <property type="component" value="Unassembled WGS sequence"/>
</dbReference>
<dbReference type="Gene3D" id="1.25.40.10">
    <property type="entry name" value="Tetratricopeptide repeat domain"/>
    <property type="match status" value="1"/>
</dbReference>
<dbReference type="OrthoDB" id="2508844at2"/>
<name>H3SPL6_9BACL</name>
<dbReference type="AlphaFoldDB" id="H3SPL6"/>
<evidence type="ECO:0000313" key="4">
    <source>
        <dbReference type="Proteomes" id="UP000003900"/>
    </source>
</evidence>
<evidence type="ECO:0000256" key="1">
    <source>
        <dbReference type="ARBA" id="ARBA00023125"/>
    </source>
</evidence>
<dbReference type="Pfam" id="PF01381">
    <property type="entry name" value="HTH_3"/>
    <property type="match status" value="1"/>
</dbReference>
<dbReference type="GO" id="GO:0003700">
    <property type="term" value="F:DNA-binding transcription factor activity"/>
    <property type="evidence" value="ECO:0007669"/>
    <property type="project" value="TreeGrafter"/>
</dbReference>
<dbReference type="PANTHER" id="PTHR46797">
    <property type="entry name" value="HTH-TYPE TRANSCRIPTIONAL REGULATOR"/>
    <property type="match status" value="1"/>
</dbReference>
<dbReference type="SUPFAM" id="SSF48452">
    <property type="entry name" value="TPR-like"/>
    <property type="match status" value="1"/>
</dbReference>
<dbReference type="InterPro" id="IPR011990">
    <property type="entry name" value="TPR-like_helical_dom_sf"/>
</dbReference>
<dbReference type="GO" id="GO:0003677">
    <property type="term" value="F:DNA binding"/>
    <property type="evidence" value="ECO:0007669"/>
    <property type="project" value="UniProtKB-KW"/>
</dbReference>
<organism evidence="3 4">
    <name type="scientific">Paenibacillus dendritiformis C454</name>
    <dbReference type="NCBI Taxonomy" id="1131935"/>
    <lineage>
        <taxon>Bacteria</taxon>
        <taxon>Bacillati</taxon>
        <taxon>Bacillota</taxon>
        <taxon>Bacilli</taxon>
        <taxon>Bacillales</taxon>
        <taxon>Paenibacillaceae</taxon>
        <taxon>Paenibacillus</taxon>
    </lineage>
</organism>
<dbReference type="EMBL" id="AHKH01000187">
    <property type="protein sequence ID" value="EHQ58966.1"/>
    <property type="molecule type" value="Genomic_DNA"/>
</dbReference>
<accession>H3SPL6</accession>
<dbReference type="InterPro" id="IPR050807">
    <property type="entry name" value="TransReg_Diox_bact_type"/>
</dbReference>
<dbReference type="InterPro" id="IPR010982">
    <property type="entry name" value="Lambda_DNA-bd_dom_sf"/>
</dbReference>
<keyword evidence="1 3" id="KW-0238">DNA-binding</keyword>
<proteinExistence type="predicted"/>
<dbReference type="SMART" id="SM00530">
    <property type="entry name" value="HTH_XRE"/>
    <property type="match status" value="1"/>
</dbReference>
<dbReference type="Gene3D" id="1.10.260.40">
    <property type="entry name" value="lambda repressor-like DNA-binding domains"/>
    <property type="match status" value="1"/>
</dbReference>
<dbReference type="InterPro" id="IPR001387">
    <property type="entry name" value="Cro/C1-type_HTH"/>
</dbReference>
<comment type="caution">
    <text evidence="3">The sequence shown here is derived from an EMBL/GenBank/DDBJ whole genome shotgun (WGS) entry which is preliminary data.</text>
</comment>
<dbReference type="PANTHER" id="PTHR46797:SF1">
    <property type="entry name" value="METHYLPHOSPHONATE SYNTHASE"/>
    <property type="match status" value="1"/>
</dbReference>
<dbReference type="GO" id="GO:0005829">
    <property type="term" value="C:cytosol"/>
    <property type="evidence" value="ECO:0007669"/>
    <property type="project" value="TreeGrafter"/>
</dbReference>
<feature type="domain" description="HTH cro/C1-type" evidence="2">
    <location>
        <begin position="12"/>
        <end position="67"/>
    </location>
</feature>
<dbReference type="PATRIC" id="fig|1131935.3.peg.5717"/>
<gene>
    <name evidence="3" type="ORF">PDENDC454_27633</name>
</gene>
<dbReference type="CDD" id="cd00093">
    <property type="entry name" value="HTH_XRE"/>
    <property type="match status" value="1"/>
</dbReference>
<evidence type="ECO:0000259" key="2">
    <source>
        <dbReference type="PROSITE" id="PS50943"/>
    </source>
</evidence>
<keyword evidence="4" id="KW-1185">Reference proteome</keyword>
<dbReference type="PROSITE" id="PS50943">
    <property type="entry name" value="HTH_CROC1"/>
    <property type="match status" value="1"/>
</dbReference>
<dbReference type="SUPFAM" id="SSF47413">
    <property type="entry name" value="lambda repressor-like DNA-binding domains"/>
    <property type="match status" value="1"/>
</dbReference>
<reference evidence="3 4" key="1">
    <citation type="journal article" date="2012" name="J. Bacteriol.">
        <title>Genome Sequence of the Pattern-Forming Social Bacterium Paenibacillus dendritiformis C454 Chiral Morphotype.</title>
        <authorList>
            <person name="Sirota-Madi A."/>
            <person name="Olender T."/>
            <person name="Helman Y."/>
            <person name="Brainis I."/>
            <person name="Finkelshtein A."/>
            <person name="Roth D."/>
            <person name="Hagai E."/>
            <person name="Leshkowitz D."/>
            <person name="Brodsky L."/>
            <person name="Galatenko V."/>
            <person name="Nikolaev V."/>
            <person name="Gutnick D.L."/>
            <person name="Lancet D."/>
            <person name="Ben-Jacob E."/>
        </authorList>
    </citation>
    <scope>NUCLEOTIDE SEQUENCE [LARGE SCALE GENOMIC DNA]</scope>
    <source>
        <strain evidence="3 4">C454</strain>
    </source>
</reference>
<protein>
    <submittedName>
        <fullName evidence="3">DNA-binding protein</fullName>
    </submittedName>
</protein>